<dbReference type="AlphaFoldDB" id="A0A485KN02"/>
<evidence type="ECO:0000313" key="1">
    <source>
        <dbReference type="EMBL" id="KAF0700184.1"/>
    </source>
</evidence>
<gene>
    <name evidence="2" type="primary">Aste57867_9312</name>
    <name evidence="1" type="ORF">As57867_009276</name>
    <name evidence="2" type="ORF">ASTE57867_9312</name>
</gene>
<evidence type="ECO:0000313" key="3">
    <source>
        <dbReference type="Proteomes" id="UP000332933"/>
    </source>
</evidence>
<reference evidence="2 3" key="1">
    <citation type="submission" date="2019-03" db="EMBL/GenBank/DDBJ databases">
        <authorList>
            <person name="Gaulin E."/>
            <person name="Dumas B."/>
        </authorList>
    </citation>
    <scope>NUCLEOTIDE SEQUENCE [LARGE SCALE GENOMIC DNA]</scope>
    <source>
        <strain evidence="2">CBS 568.67</strain>
    </source>
</reference>
<evidence type="ECO:0000313" key="2">
    <source>
        <dbReference type="EMBL" id="VFT86194.1"/>
    </source>
</evidence>
<dbReference type="Proteomes" id="UP000332933">
    <property type="component" value="Unassembled WGS sequence"/>
</dbReference>
<sequence length="188" mass="20966">MVRIKVRVFTFSIDPTAEHSYMVGSAPGGLSSAIGMVVLDDDDDDLTFESVRPRIELKDEYGLIRRNLMFQEALFQMTAARNPHQWPLHTLQTYWLGYYAHEDDIVPTIIPVRPLTRSISSSCDQTDQETRSLRDVLDMKSTAVTADLILIPQSQIGPVCNQCCQGCSLCPRVHSGPPSDNLSTPAKI</sequence>
<reference evidence="1" key="2">
    <citation type="submission" date="2019-06" db="EMBL/GenBank/DDBJ databases">
        <title>Genomics analysis of Aphanomyces spp. identifies a new class of oomycete effector associated with host adaptation.</title>
        <authorList>
            <person name="Gaulin E."/>
        </authorList>
    </citation>
    <scope>NUCLEOTIDE SEQUENCE</scope>
    <source>
        <strain evidence="1">CBS 578.67</strain>
    </source>
</reference>
<protein>
    <submittedName>
        <fullName evidence="2">Aste57867_9312 protein</fullName>
    </submittedName>
</protein>
<dbReference type="EMBL" id="CAADRA010005156">
    <property type="protein sequence ID" value="VFT86194.1"/>
    <property type="molecule type" value="Genomic_DNA"/>
</dbReference>
<dbReference type="EMBL" id="VJMH01005135">
    <property type="protein sequence ID" value="KAF0700184.1"/>
    <property type="molecule type" value="Genomic_DNA"/>
</dbReference>
<proteinExistence type="predicted"/>
<organism evidence="2 3">
    <name type="scientific">Aphanomyces stellatus</name>
    <dbReference type="NCBI Taxonomy" id="120398"/>
    <lineage>
        <taxon>Eukaryota</taxon>
        <taxon>Sar</taxon>
        <taxon>Stramenopiles</taxon>
        <taxon>Oomycota</taxon>
        <taxon>Saprolegniomycetes</taxon>
        <taxon>Saprolegniales</taxon>
        <taxon>Verrucalvaceae</taxon>
        <taxon>Aphanomyces</taxon>
    </lineage>
</organism>
<accession>A0A485KN02</accession>
<dbReference type="OrthoDB" id="58199at2759"/>
<name>A0A485KN02_9STRA</name>
<keyword evidence="3" id="KW-1185">Reference proteome</keyword>